<dbReference type="EMBL" id="SMAR01000051">
    <property type="protein sequence ID" value="TCT29613.1"/>
    <property type="molecule type" value="Genomic_DNA"/>
</dbReference>
<sequence length="93" mass="10326">MSGLRITRVCCPHCAGQGYLSAGRHRCPVCCGNERISAADARAYAIAQRRMSDANGAGELSWPNKRKCAAIAERIYELLQEVPPWRRHREAEG</sequence>
<evidence type="ECO:0000313" key="1">
    <source>
        <dbReference type="EMBL" id="TCT29613.1"/>
    </source>
</evidence>
<dbReference type="Proteomes" id="UP000295097">
    <property type="component" value="Unassembled WGS sequence"/>
</dbReference>
<dbReference type="RefSeq" id="WP_132314110.1">
    <property type="nucleotide sequence ID" value="NZ_SMAR01000051.1"/>
</dbReference>
<gene>
    <name evidence="1" type="ORF">EDC90_105110</name>
</gene>
<accession>A0A4R3NFJ8</accession>
<dbReference type="OrthoDB" id="7916457at2"/>
<dbReference type="AlphaFoldDB" id="A0A4R3NFJ8"/>
<proteinExistence type="predicted"/>
<comment type="caution">
    <text evidence="1">The sequence shown here is derived from an EMBL/GenBank/DDBJ whole genome shotgun (WGS) entry which is preliminary data.</text>
</comment>
<protein>
    <submittedName>
        <fullName evidence="1">Uncharacterized protein</fullName>
    </submittedName>
</protein>
<keyword evidence="2" id="KW-1185">Reference proteome</keyword>
<name>A0A4R3NFJ8_9HYPH</name>
<evidence type="ECO:0000313" key="2">
    <source>
        <dbReference type="Proteomes" id="UP000295097"/>
    </source>
</evidence>
<organism evidence="1 2">
    <name type="scientific">Martelella mediterranea</name>
    <dbReference type="NCBI Taxonomy" id="293089"/>
    <lineage>
        <taxon>Bacteria</taxon>
        <taxon>Pseudomonadati</taxon>
        <taxon>Pseudomonadota</taxon>
        <taxon>Alphaproteobacteria</taxon>
        <taxon>Hyphomicrobiales</taxon>
        <taxon>Aurantimonadaceae</taxon>
        <taxon>Martelella</taxon>
    </lineage>
</organism>
<reference evidence="1 2" key="1">
    <citation type="submission" date="2019-03" db="EMBL/GenBank/DDBJ databases">
        <title>Freshwater and sediment microbial communities from various areas in North America, analyzing microbe dynamics in response to fracking.</title>
        <authorList>
            <person name="Lamendella R."/>
        </authorList>
    </citation>
    <scope>NUCLEOTIDE SEQUENCE [LARGE SCALE GENOMIC DNA]</scope>
    <source>
        <strain evidence="1 2">175.2</strain>
    </source>
</reference>